<accession>A0A2N5TTG9</accession>
<dbReference type="EMBL" id="PGCJ01000432">
    <property type="protein sequence ID" value="PLW28786.1"/>
    <property type="molecule type" value="Genomic_DNA"/>
</dbReference>
<evidence type="ECO:0000313" key="1">
    <source>
        <dbReference type="EMBL" id="PLW28786.1"/>
    </source>
</evidence>
<keyword evidence="2" id="KW-1185">Reference proteome</keyword>
<dbReference type="Proteomes" id="UP000235388">
    <property type="component" value="Unassembled WGS sequence"/>
</dbReference>
<sequence>MSTPLQTPSPAGLGPTPEVVSRTPALAQRVHFENREHGFMMGFPPVGCIGLPQSAIAPSRDGIGVKLYHWDKQIGTLFPSVSPAGMYVAARSTPSRLIWAIVTRAASPTHMGVIICFCSDIKVFSLFRVYFRLTPETGLPF</sequence>
<dbReference type="AlphaFoldDB" id="A0A2N5TTG9"/>
<name>A0A2N5TTG9_9BASI</name>
<protein>
    <submittedName>
        <fullName evidence="1">Uncharacterized protein</fullName>
    </submittedName>
</protein>
<comment type="caution">
    <text evidence="1">The sequence shown here is derived from an EMBL/GenBank/DDBJ whole genome shotgun (WGS) entry which is preliminary data.</text>
</comment>
<reference evidence="1 2" key="1">
    <citation type="submission" date="2017-11" db="EMBL/GenBank/DDBJ databases">
        <title>De novo assembly and phasing of dikaryotic genomes from two isolates of Puccinia coronata f. sp. avenae, the causal agent of oat crown rust.</title>
        <authorList>
            <person name="Miller M.E."/>
            <person name="Zhang Y."/>
            <person name="Omidvar V."/>
            <person name="Sperschneider J."/>
            <person name="Schwessinger B."/>
            <person name="Raley C."/>
            <person name="Palmer J.M."/>
            <person name="Garnica D."/>
            <person name="Upadhyaya N."/>
            <person name="Rathjen J."/>
            <person name="Taylor J.M."/>
            <person name="Park R.F."/>
            <person name="Dodds P.N."/>
            <person name="Hirsch C.D."/>
            <person name="Kianian S.F."/>
            <person name="Figueroa M."/>
        </authorList>
    </citation>
    <scope>NUCLEOTIDE SEQUENCE [LARGE SCALE GENOMIC DNA]</scope>
    <source>
        <strain evidence="1">12NC29</strain>
    </source>
</reference>
<evidence type="ECO:0000313" key="2">
    <source>
        <dbReference type="Proteomes" id="UP000235388"/>
    </source>
</evidence>
<proteinExistence type="predicted"/>
<gene>
    <name evidence="1" type="ORF">PCANC_21611</name>
</gene>
<organism evidence="1 2">
    <name type="scientific">Puccinia coronata f. sp. avenae</name>
    <dbReference type="NCBI Taxonomy" id="200324"/>
    <lineage>
        <taxon>Eukaryota</taxon>
        <taxon>Fungi</taxon>
        <taxon>Dikarya</taxon>
        <taxon>Basidiomycota</taxon>
        <taxon>Pucciniomycotina</taxon>
        <taxon>Pucciniomycetes</taxon>
        <taxon>Pucciniales</taxon>
        <taxon>Pucciniaceae</taxon>
        <taxon>Puccinia</taxon>
    </lineage>
</organism>